<keyword evidence="6" id="KW-1185">Reference proteome</keyword>
<dbReference type="Proteomes" id="UP000828390">
    <property type="component" value="Unassembled WGS sequence"/>
</dbReference>
<reference evidence="5" key="1">
    <citation type="journal article" date="2019" name="bioRxiv">
        <title>The Genome of the Zebra Mussel, Dreissena polymorpha: A Resource for Invasive Species Research.</title>
        <authorList>
            <person name="McCartney M.A."/>
            <person name="Auch B."/>
            <person name="Kono T."/>
            <person name="Mallez S."/>
            <person name="Zhang Y."/>
            <person name="Obille A."/>
            <person name="Becker A."/>
            <person name="Abrahante J.E."/>
            <person name="Garbe J."/>
            <person name="Badalamenti J.P."/>
            <person name="Herman A."/>
            <person name="Mangelson H."/>
            <person name="Liachko I."/>
            <person name="Sullivan S."/>
            <person name="Sone E.D."/>
            <person name="Koren S."/>
            <person name="Silverstein K.A.T."/>
            <person name="Beckman K.B."/>
            <person name="Gohl D.M."/>
        </authorList>
    </citation>
    <scope>NUCLEOTIDE SEQUENCE</scope>
    <source>
        <strain evidence="5">Duluth1</strain>
        <tissue evidence="5">Whole animal</tissue>
    </source>
</reference>
<evidence type="ECO:0000313" key="6">
    <source>
        <dbReference type="Proteomes" id="UP000828390"/>
    </source>
</evidence>
<accession>A0A9D4LK84</accession>
<evidence type="ECO:0000256" key="1">
    <source>
        <dbReference type="ARBA" id="ARBA00022723"/>
    </source>
</evidence>
<dbReference type="FunFam" id="1.10.238.10:FF:000034">
    <property type="entry name" value="Calmodulin"/>
    <property type="match status" value="1"/>
</dbReference>
<dbReference type="PANTHER" id="PTHR23048:SF0">
    <property type="entry name" value="CALMODULIN LIKE 3"/>
    <property type="match status" value="1"/>
</dbReference>
<sequence>MAHKLTPDELEEMRQAFRVFDKDDDGTISTHELRTVMRSLGQDPTQEELEDIVRQADTDGDGVIEFDEFIALMTKQLAASGTEKDIMEAFKVFDPTNKGYILATDLRHIMATKGDRMTDEEVDEMIEDADLDGDGHIEYQEFVKMLCQK</sequence>
<dbReference type="PROSITE" id="PS50222">
    <property type="entry name" value="EF_HAND_2"/>
    <property type="match status" value="4"/>
</dbReference>
<gene>
    <name evidence="5" type="ORF">DPMN_101940</name>
</gene>
<dbReference type="InterPro" id="IPR018247">
    <property type="entry name" value="EF_Hand_1_Ca_BS"/>
</dbReference>
<evidence type="ECO:0000256" key="3">
    <source>
        <dbReference type="ARBA" id="ARBA00022837"/>
    </source>
</evidence>
<proteinExistence type="predicted"/>
<dbReference type="Pfam" id="PF13499">
    <property type="entry name" value="EF-hand_7"/>
    <property type="match status" value="2"/>
</dbReference>
<evidence type="ECO:0000313" key="5">
    <source>
        <dbReference type="EMBL" id="KAH3859224.1"/>
    </source>
</evidence>
<keyword evidence="2" id="KW-0677">Repeat</keyword>
<dbReference type="EMBL" id="JAIWYP010000003">
    <property type="protein sequence ID" value="KAH3859224.1"/>
    <property type="molecule type" value="Genomic_DNA"/>
</dbReference>
<dbReference type="InterPro" id="IPR002048">
    <property type="entry name" value="EF_hand_dom"/>
</dbReference>
<dbReference type="Gene3D" id="1.10.238.10">
    <property type="entry name" value="EF-hand"/>
    <property type="match status" value="2"/>
</dbReference>
<dbReference type="PANTHER" id="PTHR23048">
    <property type="entry name" value="MYOSIN LIGHT CHAIN 1, 3"/>
    <property type="match status" value="1"/>
</dbReference>
<name>A0A9D4LK84_DREPO</name>
<dbReference type="GO" id="GO:0005737">
    <property type="term" value="C:cytoplasm"/>
    <property type="evidence" value="ECO:0007669"/>
    <property type="project" value="UniProtKB-ARBA"/>
</dbReference>
<dbReference type="GO" id="GO:0016460">
    <property type="term" value="C:myosin II complex"/>
    <property type="evidence" value="ECO:0007669"/>
    <property type="project" value="TreeGrafter"/>
</dbReference>
<dbReference type="GO" id="GO:0005509">
    <property type="term" value="F:calcium ion binding"/>
    <property type="evidence" value="ECO:0007669"/>
    <property type="project" value="InterPro"/>
</dbReference>
<dbReference type="SUPFAM" id="SSF47473">
    <property type="entry name" value="EF-hand"/>
    <property type="match status" value="1"/>
</dbReference>
<comment type="caution">
    <text evidence="5">The sequence shown here is derived from an EMBL/GenBank/DDBJ whole genome shotgun (WGS) entry which is preliminary data.</text>
</comment>
<evidence type="ECO:0000259" key="4">
    <source>
        <dbReference type="PROSITE" id="PS50222"/>
    </source>
</evidence>
<dbReference type="SMART" id="SM00054">
    <property type="entry name" value="EFh"/>
    <property type="match status" value="4"/>
</dbReference>
<dbReference type="InterPro" id="IPR011992">
    <property type="entry name" value="EF-hand-dom_pair"/>
</dbReference>
<reference evidence="5" key="2">
    <citation type="submission" date="2020-11" db="EMBL/GenBank/DDBJ databases">
        <authorList>
            <person name="McCartney M.A."/>
            <person name="Auch B."/>
            <person name="Kono T."/>
            <person name="Mallez S."/>
            <person name="Becker A."/>
            <person name="Gohl D.M."/>
            <person name="Silverstein K.A.T."/>
            <person name="Koren S."/>
            <person name="Bechman K.B."/>
            <person name="Herman A."/>
            <person name="Abrahante J.E."/>
            <person name="Garbe J."/>
        </authorList>
    </citation>
    <scope>NUCLEOTIDE SEQUENCE</scope>
    <source>
        <strain evidence="5">Duluth1</strain>
        <tissue evidence="5">Whole animal</tissue>
    </source>
</reference>
<evidence type="ECO:0000256" key="2">
    <source>
        <dbReference type="ARBA" id="ARBA00022737"/>
    </source>
</evidence>
<feature type="domain" description="EF-hand" evidence="4">
    <location>
        <begin position="81"/>
        <end position="116"/>
    </location>
</feature>
<keyword evidence="3" id="KW-0106">Calcium</keyword>
<keyword evidence="1" id="KW-0479">Metal-binding</keyword>
<dbReference type="InterPro" id="IPR050230">
    <property type="entry name" value="CALM/Myosin/TropC-like"/>
</dbReference>
<dbReference type="FunFam" id="1.10.238.10:FF:000251">
    <property type="entry name" value="Calmodulin-related protein 97A"/>
    <property type="match status" value="1"/>
</dbReference>
<dbReference type="PROSITE" id="PS00018">
    <property type="entry name" value="EF_HAND_1"/>
    <property type="match status" value="3"/>
</dbReference>
<protein>
    <recommendedName>
        <fullName evidence="4">EF-hand domain-containing protein</fullName>
    </recommendedName>
</protein>
<dbReference type="CDD" id="cd00051">
    <property type="entry name" value="EFh"/>
    <property type="match status" value="1"/>
</dbReference>
<organism evidence="5 6">
    <name type="scientific">Dreissena polymorpha</name>
    <name type="common">Zebra mussel</name>
    <name type="synonym">Mytilus polymorpha</name>
    <dbReference type="NCBI Taxonomy" id="45954"/>
    <lineage>
        <taxon>Eukaryota</taxon>
        <taxon>Metazoa</taxon>
        <taxon>Spiralia</taxon>
        <taxon>Lophotrochozoa</taxon>
        <taxon>Mollusca</taxon>
        <taxon>Bivalvia</taxon>
        <taxon>Autobranchia</taxon>
        <taxon>Heteroconchia</taxon>
        <taxon>Euheterodonta</taxon>
        <taxon>Imparidentia</taxon>
        <taxon>Neoheterodontei</taxon>
        <taxon>Myida</taxon>
        <taxon>Dreissenoidea</taxon>
        <taxon>Dreissenidae</taxon>
        <taxon>Dreissena</taxon>
    </lineage>
</organism>
<feature type="domain" description="EF-hand" evidence="4">
    <location>
        <begin position="8"/>
        <end position="43"/>
    </location>
</feature>
<dbReference type="OrthoDB" id="26525at2759"/>
<feature type="domain" description="EF-hand" evidence="4">
    <location>
        <begin position="117"/>
        <end position="149"/>
    </location>
</feature>
<dbReference type="AlphaFoldDB" id="A0A9D4LK84"/>
<feature type="domain" description="EF-hand" evidence="4">
    <location>
        <begin position="44"/>
        <end position="79"/>
    </location>
</feature>